<accession>A0A3D9VLR5</accession>
<evidence type="ECO:0000256" key="3">
    <source>
        <dbReference type="SAM" id="MobiDB-lite"/>
    </source>
</evidence>
<comment type="similarity">
    <text evidence="2">Belongs to the CDP-alcohol phosphatidyltransferase class-I family.</text>
</comment>
<dbReference type="OrthoDB" id="5244713at2"/>
<dbReference type="GO" id="GO:0016780">
    <property type="term" value="F:phosphotransferase activity, for other substituted phosphate groups"/>
    <property type="evidence" value="ECO:0007669"/>
    <property type="project" value="InterPro"/>
</dbReference>
<evidence type="ECO:0000313" key="5">
    <source>
        <dbReference type="EMBL" id="REF38321.1"/>
    </source>
</evidence>
<reference evidence="5 6" key="1">
    <citation type="submission" date="2018-08" db="EMBL/GenBank/DDBJ databases">
        <title>Sequencing the genomes of 1000 actinobacteria strains.</title>
        <authorList>
            <person name="Klenk H.-P."/>
        </authorList>
    </citation>
    <scope>NUCLEOTIDE SEQUENCE [LARGE SCALE GENOMIC DNA]</scope>
    <source>
        <strain evidence="5 6">DSM 22891</strain>
    </source>
</reference>
<dbReference type="RefSeq" id="WP_115851636.1">
    <property type="nucleotide sequence ID" value="NZ_QTUC01000001.1"/>
</dbReference>
<evidence type="ECO:0000256" key="4">
    <source>
        <dbReference type="SAM" id="Phobius"/>
    </source>
</evidence>
<feature type="transmembrane region" description="Helical" evidence="4">
    <location>
        <begin position="60"/>
        <end position="80"/>
    </location>
</feature>
<sequence length="237" mass="25331">MVSDARRRRSTPSSRWAPCGHRGCVRPDRERLLTAPTVVTFARTAGSLGIALGAAQARSLTWLLVALAVYWVGDVADGALARLTDTETRHGAVLDIVADRLCALGFYGGFVWLDPSMALPMGIFVFEFALVDAYLSLAFLSWPLSSPNYFDLVDRPIWLANWSKTGKVVNSSLVAVVMVTTRSVPLCTAIALGLLTVKVWSLARLARLGLPTPTGCAARDAGSGVEPTRVTGTSDPA</sequence>
<dbReference type="Gene3D" id="1.20.120.1760">
    <property type="match status" value="1"/>
</dbReference>
<feature type="transmembrane region" description="Helical" evidence="4">
    <location>
        <begin position="92"/>
        <end position="113"/>
    </location>
</feature>
<gene>
    <name evidence="5" type="ORF">DFJ64_3796</name>
</gene>
<keyword evidence="6" id="KW-1185">Reference proteome</keyword>
<dbReference type="InterPro" id="IPR000462">
    <property type="entry name" value="CDP-OH_P_trans"/>
</dbReference>
<organism evidence="5 6">
    <name type="scientific">Thermasporomyces composti</name>
    <dbReference type="NCBI Taxonomy" id="696763"/>
    <lineage>
        <taxon>Bacteria</taxon>
        <taxon>Bacillati</taxon>
        <taxon>Actinomycetota</taxon>
        <taxon>Actinomycetes</taxon>
        <taxon>Propionibacteriales</taxon>
        <taxon>Nocardioidaceae</taxon>
        <taxon>Thermasporomyces</taxon>
    </lineage>
</organism>
<dbReference type="EMBL" id="QTUC01000001">
    <property type="protein sequence ID" value="REF38321.1"/>
    <property type="molecule type" value="Genomic_DNA"/>
</dbReference>
<keyword evidence="1 2" id="KW-0808">Transferase</keyword>
<dbReference type="InterPro" id="IPR048254">
    <property type="entry name" value="CDP_ALCOHOL_P_TRANSF_CS"/>
</dbReference>
<dbReference type="InterPro" id="IPR043130">
    <property type="entry name" value="CDP-OH_PTrfase_TM_dom"/>
</dbReference>
<keyword evidence="4" id="KW-1133">Transmembrane helix</keyword>
<feature type="region of interest" description="Disordered" evidence="3">
    <location>
        <begin position="216"/>
        <end position="237"/>
    </location>
</feature>
<dbReference type="GO" id="GO:0008654">
    <property type="term" value="P:phospholipid biosynthetic process"/>
    <property type="evidence" value="ECO:0007669"/>
    <property type="project" value="InterPro"/>
</dbReference>
<evidence type="ECO:0000256" key="1">
    <source>
        <dbReference type="ARBA" id="ARBA00022679"/>
    </source>
</evidence>
<dbReference type="AlphaFoldDB" id="A0A3D9VLR5"/>
<dbReference type="GO" id="GO:0016020">
    <property type="term" value="C:membrane"/>
    <property type="evidence" value="ECO:0007669"/>
    <property type="project" value="InterPro"/>
</dbReference>
<name>A0A3D9VLR5_THECX</name>
<evidence type="ECO:0000313" key="6">
    <source>
        <dbReference type="Proteomes" id="UP000256485"/>
    </source>
</evidence>
<evidence type="ECO:0000256" key="2">
    <source>
        <dbReference type="RuleBase" id="RU003750"/>
    </source>
</evidence>
<dbReference type="Pfam" id="PF01066">
    <property type="entry name" value="CDP-OH_P_transf"/>
    <property type="match status" value="1"/>
</dbReference>
<dbReference type="PROSITE" id="PS00379">
    <property type="entry name" value="CDP_ALCOHOL_P_TRANSF"/>
    <property type="match status" value="1"/>
</dbReference>
<proteinExistence type="inferred from homology"/>
<feature type="transmembrane region" description="Helical" evidence="4">
    <location>
        <begin position="119"/>
        <end position="140"/>
    </location>
</feature>
<keyword evidence="4" id="KW-0812">Transmembrane</keyword>
<dbReference type="Proteomes" id="UP000256485">
    <property type="component" value="Unassembled WGS sequence"/>
</dbReference>
<keyword evidence="4" id="KW-0472">Membrane</keyword>
<protein>
    <submittedName>
        <fullName evidence="5">CDP-diacylglycerol--glycerol-3-phosphate 3-phosphatidyltransferase</fullName>
    </submittedName>
</protein>
<comment type="caution">
    <text evidence="5">The sequence shown here is derived from an EMBL/GenBank/DDBJ whole genome shotgun (WGS) entry which is preliminary data.</text>
</comment>